<gene>
    <name evidence="2" type="ORF">BC781_101245</name>
</gene>
<feature type="signal peptide" evidence="1">
    <location>
        <begin position="1"/>
        <end position="21"/>
    </location>
</feature>
<keyword evidence="3" id="KW-1185">Reference proteome</keyword>
<proteinExistence type="predicted"/>
<evidence type="ECO:0000256" key="1">
    <source>
        <dbReference type="SAM" id="SignalP"/>
    </source>
</evidence>
<dbReference type="InterPro" id="IPR007433">
    <property type="entry name" value="DUF481"/>
</dbReference>
<protein>
    <submittedName>
        <fullName evidence="2">Uncharacterized protein DUF481</fullName>
    </submittedName>
</protein>
<dbReference type="Pfam" id="PF04338">
    <property type="entry name" value="DUF481"/>
    <property type="match status" value="1"/>
</dbReference>
<organism evidence="2 3">
    <name type="scientific">Sediminitomix flava</name>
    <dbReference type="NCBI Taxonomy" id="379075"/>
    <lineage>
        <taxon>Bacteria</taxon>
        <taxon>Pseudomonadati</taxon>
        <taxon>Bacteroidota</taxon>
        <taxon>Cytophagia</taxon>
        <taxon>Cytophagales</taxon>
        <taxon>Flammeovirgaceae</taxon>
        <taxon>Sediminitomix</taxon>
    </lineage>
</organism>
<reference evidence="2 3" key="1">
    <citation type="submission" date="2018-03" db="EMBL/GenBank/DDBJ databases">
        <title>Genomic Encyclopedia of Archaeal and Bacterial Type Strains, Phase II (KMG-II): from individual species to whole genera.</title>
        <authorList>
            <person name="Goeker M."/>
        </authorList>
    </citation>
    <scope>NUCLEOTIDE SEQUENCE [LARGE SCALE GENOMIC DNA]</scope>
    <source>
        <strain evidence="2 3">DSM 28229</strain>
    </source>
</reference>
<comment type="caution">
    <text evidence="2">The sequence shown here is derived from an EMBL/GenBank/DDBJ whole genome shotgun (WGS) entry which is preliminary data.</text>
</comment>
<keyword evidence="1" id="KW-0732">Signal</keyword>
<sequence length="338" mass="39185">MIRVLFLLFLFFSIQISICKAQTDSLIFENGDKMVGELKNMEYGVIVMKTNYSDSDFKIEWDGIDQIFSSTLFLITISDGTRYIGYLFSMPDKRIRITDEYGIIFYENIDDIVFLKSLELGILSRVSASIDLSLSVIKANNLTQLNTRNTLGYVAKRWSIDTYYNTLVSVQDSVSDTKRIDSNINYRWFLPNDWYLPANATFLSNNEQNLRLRVIGSLGVGKYLIHQNTFYWGINIGISFVQERFTTSDPDQQSWEGYAGMELNLFDIKDIKLQTILFVYPGLTEQGRLRSDFSFDLKYDLPKDFYFRLGLSLNYDSRPIEGGSQTDYVFTTGFGWEW</sequence>
<dbReference type="AlphaFoldDB" id="A0A315ZEA2"/>
<dbReference type="EMBL" id="QGDO01000001">
    <property type="protein sequence ID" value="PWJ43895.1"/>
    <property type="molecule type" value="Genomic_DNA"/>
</dbReference>
<evidence type="ECO:0000313" key="3">
    <source>
        <dbReference type="Proteomes" id="UP000245535"/>
    </source>
</evidence>
<accession>A0A315ZEA2</accession>
<dbReference type="Proteomes" id="UP000245535">
    <property type="component" value="Unassembled WGS sequence"/>
</dbReference>
<name>A0A315ZEA2_SEDFL</name>
<feature type="chain" id="PRO_5016417659" evidence="1">
    <location>
        <begin position="22"/>
        <end position="338"/>
    </location>
</feature>
<evidence type="ECO:0000313" key="2">
    <source>
        <dbReference type="EMBL" id="PWJ43895.1"/>
    </source>
</evidence>
<dbReference type="RefSeq" id="WP_245935559.1">
    <property type="nucleotide sequence ID" value="NZ_QGDO01000001.1"/>
</dbReference>